<evidence type="ECO:0000256" key="4">
    <source>
        <dbReference type="ARBA" id="ARBA00022801"/>
    </source>
</evidence>
<dbReference type="PANTHER" id="PTHR13204">
    <property type="entry name" value="PTD012 PROTEIN"/>
    <property type="match status" value="1"/>
</dbReference>
<accession>A0A401PD93</accession>
<dbReference type="SMART" id="SM01168">
    <property type="entry name" value="DUF1907"/>
    <property type="match status" value="1"/>
</dbReference>
<evidence type="ECO:0000313" key="9">
    <source>
        <dbReference type="Proteomes" id="UP000288216"/>
    </source>
</evidence>
<evidence type="ECO:0000256" key="2">
    <source>
        <dbReference type="ARBA" id="ARBA00011245"/>
    </source>
</evidence>
<reference evidence="8 9" key="1">
    <citation type="journal article" date="2018" name="Nat. Ecol. Evol.">
        <title>Shark genomes provide insights into elasmobranch evolution and the origin of vertebrates.</title>
        <authorList>
            <person name="Hara Y"/>
            <person name="Yamaguchi K"/>
            <person name="Onimaru K"/>
            <person name="Kadota M"/>
            <person name="Koyanagi M"/>
            <person name="Keeley SD"/>
            <person name="Tatsumi K"/>
            <person name="Tanaka K"/>
            <person name="Motone F"/>
            <person name="Kageyama Y"/>
            <person name="Nozu R"/>
            <person name="Adachi N"/>
            <person name="Nishimura O"/>
            <person name="Nakagawa R"/>
            <person name="Tanegashima C"/>
            <person name="Kiyatake I"/>
            <person name="Matsumoto R"/>
            <person name="Murakumo K"/>
            <person name="Nishida K"/>
            <person name="Terakita A"/>
            <person name="Kuratani S"/>
            <person name="Sato K"/>
            <person name="Hyodo S Kuraku.S."/>
        </authorList>
    </citation>
    <scope>NUCLEOTIDE SEQUENCE [LARGE SCALE GENOMIC DNA]</scope>
</reference>
<proteinExistence type="predicted"/>
<evidence type="ECO:0000259" key="7">
    <source>
        <dbReference type="SMART" id="SM01168"/>
    </source>
</evidence>
<dbReference type="Proteomes" id="UP000288216">
    <property type="component" value="Unassembled WGS sequence"/>
</dbReference>
<dbReference type="Pfam" id="PF08925">
    <property type="entry name" value="DUF1907"/>
    <property type="match status" value="1"/>
</dbReference>
<name>A0A401PD93_SCYTO</name>
<dbReference type="CDD" id="cd17298">
    <property type="entry name" value="DUF1907"/>
    <property type="match status" value="1"/>
</dbReference>
<dbReference type="InterPro" id="IPR015021">
    <property type="entry name" value="C11orf54_DUF1907"/>
</dbReference>
<dbReference type="STRING" id="75743.A0A401PD93"/>
<dbReference type="GO" id="GO:0016788">
    <property type="term" value="F:hydrolase activity, acting on ester bonds"/>
    <property type="evidence" value="ECO:0007669"/>
    <property type="project" value="TreeGrafter"/>
</dbReference>
<dbReference type="AlphaFoldDB" id="A0A401PD93"/>
<evidence type="ECO:0000256" key="1">
    <source>
        <dbReference type="ARBA" id="ARBA00004123"/>
    </source>
</evidence>
<evidence type="ECO:0000313" key="8">
    <source>
        <dbReference type="EMBL" id="GCB71091.1"/>
    </source>
</evidence>
<gene>
    <name evidence="8" type="ORF">scyTo_0001452</name>
</gene>
<keyword evidence="6" id="KW-0539">Nucleus</keyword>
<evidence type="ECO:0000256" key="3">
    <source>
        <dbReference type="ARBA" id="ARBA00022723"/>
    </source>
</evidence>
<keyword evidence="3" id="KW-0479">Metal-binding</keyword>
<dbReference type="SUPFAM" id="SSF117856">
    <property type="entry name" value="AF0104/ALDC/Ptd012-like"/>
    <property type="match status" value="1"/>
</dbReference>
<organism evidence="8 9">
    <name type="scientific">Scyliorhinus torazame</name>
    <name type="common">Cloudy catshark</name>
    <name type="synonym">Catulus torazame</name>
    <dbReference type="NCBI Taxonomy" id="75743"/>
    <lineage>
        <taxon>Eukaryota</taxon>
        <taxon>Metazoa</taxon>
        <taxon>Chordata</taxon>
        <taxon>Craniata</taxon>
        <taxon>Vertebrata</taxon>
        <taxon>Chondrichthyes</taxon>
        <taxon>Elasmobranchii</taxon>
        <taxon>Galeomorphii</taxon>
        <taxon>Galeoidea</taxon>
        <taxon>Carcharhiniformes</taxon>
        <taxon>Scyliorhinidae</taxon>
        <taxon>Scyliorhinus</taxon>
    </lineage>
</organism>
<sequence>MAARIEKSAFHVPNLEELCEVLQDGLKRNFADVQVSVVDCPDLSQEPFGFAAAGLCGKPRIADVGGAAYLLPLPKTEKIYNLNTVAEEVELPGAFILGAGAASFKAVGVNAELMPNVLTRGGGKPEVNHSYSAKLNPATGECILENYGEKYKTCDFALLANLYISEGKPGKVVEVRSSRRTGQSNFVSCMREALDRHYGDKPVGMGGTFLIQKGKAKIHVMPEFSPCPLNGDEAVNSWLKFFDMSAPLICQSVYVSRDMGFDLRVEHTHCFSHHGEGGHYHYDTTPDSVEYLGYFLPAEHLYRIDRPEKIHKAGC</sequence>
<feature type="domain" description="DUF1907" evidence="7">
    <location>
        <begin position="21"/>
        <end position="304"/>
    </location>
</feature>
<keyword evidence="5" id="KW-0862">Zinc</keyword>
<keyword evidence="4" id="KW-0378">Hydrolase</keyword>
<dbReference type="GO" id="GO:0005634">
    <property type="term" value="C:nucleus"/>
    <property type="evidence" value="ECO:0007669"/>
    <property type="project" value="UniProtKB-SubCell"/>
</dbReference>
<evidence type="ECO:0000256" key="6">
    <source>
        <dbReference type="ARBA" id="ARBA00023242"/>
    </source>
</evidence>
<comment type="subcellular location">
    <subcellularLocation>
        <location evidence="1">Nucleus</location>
    </subcellularLocation>
</comment>
<comment type="caution">
    <text evidence="8">The sequence shown here is derived from an EMBL/GenBank/DDBJ whole genome shotgun (WGS) entry which is preliminary data.</text>
</comment>
<dbReference type="OrthoDB" id="5119241at2759"/>
<evidence type="ECO:0000256" key="5">
    <source>
        <dbReference type="ARBA" id="ARBA00022833"/>
    </source>
</evidence>
<dbReference type="OMA" id="YHIMPDF"/>
<keyword evidence="9" id="KW-1185">Reference proteome</keyword>
<dbReference type="EMBL" id="BFAA01000328">
    <property type="protein sequence ID" value="GCB71091.1"/>
    <property type="molecule type" value="Genomic_DNA"/>
</dbReference>
<protein>
    <recommendedName>
        <fullName evidence="7">DUF1907 domain-containing protein</fullName>
    </recommendedName>
</protein>
<dbReference type="GO" id="GO:0008270">
    <property type="term" value="F:zinc ion binding"/>
    <property type="evidence" value="ECO:0007669"/>
    <property type="project" value="TreeGrafter"/>
</dbReference>
<dbReference type="PANTHER" id="PTHR13204:SF1">
    <property type="entry name" value="ESTER HYDROLASE C11ORF54"/>
    <property type="match status" value="1"/>
</dbReference>
<comment type="subunit">
    <text evidence="2">Monomer.</text>
</comment>